<dbReference type="Pfam" id="PF13302">
    <property type="entry name" value="Acetyltransf_3"/>
    <property type="match status" value="1"/>
</dbReference>
<dbReference type="GO" id="GO:0008999">
    <property type="term" value="F:protein-N-terminal-alanine acetyltransferase activity"/>
    <property type="evidence" value="ECO:0007669"/>
    <property type="project" value="TreeGrafter"/>
</dbReference>
<dbReference type="Gene3D" id="3.40.630.30">
    <property type="match status" value="1"/>
</dbReference>
<name>A0A1H5XUH7_9PSEU</name>
<dbReference type="GO" id="GO:1990189">
    <property type="term" value="F:protein N-terminal-serine acetyltransferase activity"/>
    <property type="evidence" value="ECO:0007669"/>
    <property type="project" value="TreeGrafter"/>
</dbReference>
<dbReference type="SMR" id="A0A1H5XUH7"/>
<accession>A0A1H5XUH7</accession>
<dbReference type="Proteomes" id="UP000199690">
    <property type="component" value="Unassembled WGS sequence"/>
</dbReference>
<evidence type="ECO:0000313" key="4">
    <source>
        <dbReference type="Proteomes" id="UP000199690"/>
    </source>
</evidence>
<dbReference type="GO" id="GO:0005737">
    <property type="term" value="C:cytoplasm"/>
    <property type="evidence" value="ECO:0007669"/>
    <property type="project" value="TreeGrafter"/>
</dbReference>
<dbReference type="PANTHER" id="PTHR43441">
    <property type="entry name" value="RIBOSOMAL-PROTEIN-SERINE ACETYLTRANSFERASE"/>
    <property type="match status" value="1"/>
</dbReference>
<protein>
    <submittedName>
        <fullName evidence="2">Protein N-acetyltransferase, RimJ/RimL family</fullName>
    </submittedName>
</protein>
<keyword evidence="2" id="KW-0808">Transferase</keyword>
<evidence type="ECO:0000259" key="1">
    <source>
        <dbReference type="PROSITE" id="PS51186"/>
    </source>
</evidence>
<sequence length="193" mass="21549">MGSIWTGDRVSLRGIEPEDWRAFQHIDADTSDMRAVDVIHPPRSAEGYRRWAAEQAVKEPVGDEFQLAVHSRADDVLVGALSTTGTDQRAGRFGYGIGIGREHQRRGYATEAVVLLLRYMFGERRYHKCSVGVHAFNEASLALHRALGFEEEGRLREHEFFAGRHHDVVVLGMTTDEFADRHGFGAVAESGVD</sequence>
<dbReference type="InterPro" id="IPR000182">
    <property type="entry name" value="GNAT_dom"/>
</dbReference>
<reference evidence="2" key="2">
    <citation type="submission" date="2016-10" db="EMBL/GenBank/DDBJ databases">
        <authorList>
            <person name="de Groot N.N."/>
        </authorList>
    </citation>
    <scope>NUCLEOTIDE SEQUENCE [LARGE SCALE GENOMIC DNA]</scope>
    <source>
        <strain evidence="2">ATCC 20501</strain>
    </source>
</reference>
<dbReference type="Proteomes" id="UP000236729">
    <property type="component" value="Unassembled WGS sequence"/>
</dbReference>
<dbReference type="AlphaFoldDB" id="A0A1H5XUH7"/>
<dbReference type="RefSeq" id="WP_093358159.1">
    <property type="nucleotide sequence ID" value="NZ_FNVB01000002.1"/>
</dbReference>
<organism evidence="2 5">
    <name type="scientific">Saccharopolyspora kobensis</name>
    <dbReference type="NCBI Taxonomy" id="146035"/>
    <lineage>
        <taxon>Bacteria</taxon>
        <taxon>Bacillati</taxon>
        <taxon>Actinomycetota</taxon>
        <taxon>Actinomycetes</taxon>
        <taxon>Pseudonocardiales</taxon>
        <taxon>Pseudonocardiaceae</taxon>
        <taxon>Saccharopolyspora</taxon>
    </lineage>
</organism>
<dbReference type="PANTHER" id="PTHR43441:SF10">
    <property type="entry name" value="ACETYLTRANSFERASE"/>
    <property type="match status" value="1"/>
</dbReference>
<evidence type="ECO:0000313" key="3">
    <source>
        <dbReference type="EMBL" id="SFF11189.1"/>
    </source>
</evidence>
<dbReference type="SUPFAM" id="SSF55729">
    <property type="entry name" value="Acyl-CoA N-acyltransferases (Nat)"/>
    <property type="match status" value="1"/>
</dbReference>
<dbReference type="PROSITE" id="PS51186">
    <property type="entry name" value="GNAT"/>
    <property type="match status" value="1"/>
</dbReference>
<dbReference type="InterPro" id="IPR016181">
    <property type="entry name" value="Acyl_CoA_acyltransferase"/>
</dbReference>
<evidence type="ECO:0000313" key="5">
    <source>
        <dbReference type="Proteomes" id="UP000236729"/>
    </source>
</evidence>
<dbReference type="EMBL" id="FOME01000019">
    <property type="protein sequence ID" value="SFF11189.1"/>
    <property type="molecule type" value="Genomic_DNA"/>
</dbReference>
<feature type="domain" description="N-acetyltransferase" evidence="1">
    <location>
        <begin position="10"/>
        <end position="176"/>
    </location>
</feature>
<reference evidence="4 5" key="1">
    <citation type="submission" date="2016-10" db="EMBL/GenBank/DDBJ databases">
        <authorList>
            <person name="Varghese N."/>
            <person name="Submissions S."/>
        </authorList>
    </citation>
    <scope>NUCLEOTIDE SEQUENCE [LARGE SCALE GENOMIC DNA]</scope>
    <source>
        <strain evidence="5">ATCC 20501</strain>
        <strain evidence="3 4">CGMCC 4.3529</strain>
    </source>
</reference>
<proteinExistence type="predicted"/>
<keyword evidence="4" id="KW-1185">Reference proteome</keyword>
<evidence type="ECO:0000313" key="2">
    <source>
        <dbReference type="EMBL" id="SEG15381.1"/>
    </source>
</evidence>
<dbReference type="EMBL" id="FNVB01000002">
    <property type="protein sequence ID" value="SEG15381.1"/>
    <property type="molecule type" value="Genomic_DNA"/>
</dbReference>
<accession>A0A1I2G235</accession>
<gene>
    <name evidence="2" type="ORF">SAMN02982929_01646</name>
    <name evidence="3" type="ORF">SAMN05216506_11996</name>
</gene>
<dbReference type="InterPro" id="IPR051908">
    <property type="entry name" value="Ribosomal_N-acetyltransferase"/>
</dbReference>